<feature type="region of interest" description="Disordered" evidence="6">
    <location>
        <begin position="456"/>
        <end position="486"/>
    </location>
</feature>
<dbReference type="Gene3D" id="1.20.1250.20">
    <property type="entry name" value="MFS general substrate transporter like domains"/>
    <property type="match status" value="1"/>
</dbReference>
<dbReference type="PROSITE" id="PS50850">
    <property type="entry name" value="MFS"/>
    <property type="match status" value="1"/>
</dbReference>
<gene>
    <name evidence="9" type="ORF">CLO192961_LOCUS11873</name>
</gene>
<feature type="transmembrane region" description="Helical" evidence="7">
    <location>
        <begin position="310"/>
        <end position="327"/>
    </location>
</feature>
<dbReference type="EMBL" id="CABFNS010000064">
    <property type="protein sequence ID" value="VUC20091.1"/>
    <property type="molecule type" value="Genomic_DNA"/>
</dbReference>
<accession>A0ABY6TNB4</accession>
<dbReference type="PANTHER" id="PTHR43791:SF4">
    <property type="entry name" value="PANTOTHENATE TRANSPORTER FEN2"/>
    <property type="match status" value="1"/>
</dbReference>
<dbReference type="InterPro" id="IPR020846">
    <property type="entry name" value="MFS_dom"/>
</dbReference>
<keyword evidence="2" id="KW-0813">Transport</keyword>
<sequence>MLHLAEKSQHLTKWAWGSTSKEERHLVRKLDFFILTYSCLSYFFNYLDRAAFANAYVAGLKEALDLEGSQYNVLLSMASAGLLIGQIPHSIIIHIIAPRIWLSCMIVVWAGLTMASAACTTFSQLCAVRFFMGLAEACTYPACIYVIGSWYKRDEIAKRTALFTVAGQVGNMFAGAMMAAIYRSMDGRSGLAGWQWVVLIDGIITCPIAIFGFFFFPDVPEHTKAPFLSQKERELALARLPPKNPKGHDVSPKSLAKRVLGKPAFWVCCIFSFFAAGMQAYSTQGLMLLYLKFHQKNYGYSQTNVNTFPLGVQAIGIVSEFAVAYAIDHFNQWLAAGITLCGIQIVCSIVLLIPGTGAAGNLTALYLASTAYGINPLLYGWPSVILARDGDDAARSVIIACMMGAGMLLYTFWGIVMYPASHAPYWRNGYIAMICVVAALFGWLFAVRWLDQRTQSPHSENSTLEQPLEATDESSEKGMPTVSVAR</sequence>
<keyword evidence="5 7" id="KW-0472">Membrane</keyword>
<comment type="caution">
    <text evidence="9">The sequence shown here is derived from an EMBL/GenBank/DDBJ whole genome shotgun (WGS) entry which is preliminary data.</text>
</comment>
<evidence type="ECO:0000313" key="10">
    <source>
        <dbReference type="Proteomes" id="UP000766486"/>
    </source>
</evidence>
<organism evidence="9 10">
    <name type="scientific">Bionectria ochroleuca</name>
    <name type="common">Gliocladium roseum</name>
    <dbReference type="NCBI Taxonomy" id="29856"/>
    <lineage>
        <taxon>Eukaryota</taxon>
        <taxon>Fungi</taxon>
        <taxon>Dikarya</taxon>
        <taxon>Ascomycota</taxon>
        <taxon>Pezizomycotina</taxon>
        <taxon>Sordariomycetes</taxon>
        <taxon>Hypocreomycetidae</taxon>
        <taxon>Hypocreales</taxon>
        <taxon>Bionectriaceae</taxon>
        <taxon>Clonostachys</taxon>
    </lineage>
</organism>
<feature type="transmembrane region" description="Helical" evidence="7">
    <location>
        <begin position="194"/>
        <end position="216"/>
    </location>
</feature>
<keyword evidence="4 7" id="KW-1133">Transmembrane helix</keyword>
<keyword evidence="10" id="KW-1185">Reference proteome</keyword>
<dbReference type="Pfam" id="PF07690">
    <property type="entry name" value="MFS_1"/>
    <property type="match status" value="1"/>
</dbReference>
<reference evidence="9 10" key="1">
    <citation type="submission" date="2019-06" db="EMBL/GenBank/DDBJ databases">
        <authorList>
            <person name="Broberg M."/>
        </authorList>
    </citation>
    <scope>NUCLEOTIDE SEQUENCE [LARGE SCALE GENOMIC DNA]</scope>
</reference>
<feature type="domain" description="Major facilitator superfamily (MFS) profile" evidence="8">
    <location>
        <begin position="34"/>
        <end position="450"/>
    </location>
</feature>
<evidence type="ECO:0000259" key="8">
    <source>
        <dbReference type="PROSITE" id="PS50850"/>
    </source>
</evidence>
<feature type="transmembrane region" description="Helical" evidence="7">
    <location>
        <begin position="160"/>
        <end position="182"/>
    </location>
</feature>
<feature type="transmembrane region" description="Helical" evidence="7">
    <location>
        <begin position="30"/>
        <end position="47"/>
    </location>
</feature>
<evidence type="ECO:0000256" key="2">
    <source>
        <dbReference type="ARBA" id="ARBA00022448"/>
    </source>
</evidence>
<dbReference type="SUPFAM" id="SSF103473">
    <property type="entry name" value="MFS general substrate transporter"/>
    <property type="match status" value="1"/>
</dbReference>
<protein>
    <recommendedName>
        <fullName evidence="8">Major facilitator superfamily (MFS) profile domain-containing protein</fullName>
    </recommendedName>
</protein>
<feature type="transmembrane region" description="Helical" evidence="7">
    <location>
        <begin position="334"/>
        <end position="353"/>
    </location>
</feature>
<evidence type="ECO:0000256" key="3">
    <source>
        <dbReference type="ARBA" id="ARBA00022692"/>
    </source>
</evidence>
<dbReference type="InterPro" id="IPR036259">
    <property type="entry name" value="MFS_trans_sf"/>
</dbReference>
<evidence type="ECO:0000256" key="5">
    <source>
        <dbReference type="ARBA" id="ARBA00023136"/>
    </source>
</evidence>
<proteinExistence type="predicted"/>
<evidence type="ECO:0000256" key="4">
    <source>
        <dbReference type="ARBA" id="ARBA00022989"/>
    </source>
</evidence>
<keyword evidence="3 7" id="KW-0812">Transmembrane</keyword>
<evidence type="ECO:0000256" key="1">
    <source>
        <dbReference type="ARBA" id="ARBA00004141"/>
    </source>
</evidence>
<feature type="transmembrane region" description="Helical" evidence="7">
    <location>
        <begin position="365"/>
        <end position="385"/>
    </location>
</feature>
<dbReference type="Proteomes" id="UP000766486">
    <property type="component" value="Unassembled WGS sequence"/>
</dbReference>
<comment type="subcellular location">
    <subcellularLocation>
        <location evidence="1">Membrane</location>
        <topology evidence="1">Multi-pass membrane protein</topology>
    </subcellularLocation>
</comment>
<feature type="transmembrane region" description="Helical" evidence="7">
    <location>
        <begin position="73"/>
        <end position="93"/>
    </location>
</feature>
<feature type="transmembrane region" description="Helical" evidence="7">
    <location>
        <begin position="100"/>
        <end position="118"/>
    </location>
</feature>
<evidence type="ECO:0000256" key="7">
    <source>
        <dbReference type="SAM" id="Phobius"/>
    </source>
</evidence>
<dbReference type="PANTHER" id="PTHR43791">
    <property type="entry name" value="PERMEASE-RELATED"/>
    <property type="match status" value="1"/>
</dbReference>
<feature type="transmembrane region" description="Helical" evidence="7">
    <location>
        <begin position="430"/>
        <end position="450"/>
    </location>
</feature>
<evidence type="ECO:0000256" key="6">
    <source>
        <dbReference type="SAM" id="MobiDB-lite"/>
    </source>
</evidence>
<dbReference type="InterPro" id="IPR011701">
    <property type="entry name" value="MFS"/>
</dbReference>
<evidence type="ECO:0000313" key="9">
    <source>
        <dbReference type="EMBL" id="VUC20091.1"/>
    </source>
</evidence>
<feature type="transmembrane region" description="Helical" evidence="7">
    <location>
        <begin position="264"/>
        <end position="290"/>
    </location>
</feature>
<feature type="transmembrane region" description="Helical" evidence="7">
    <location>
        <begin position="130"/>
        <end position="148"/>
    </location>
</feature>
<feature type="transmembrane region" description="Helical" evidence="7">
    <location>
        <begin position="397"/>
        <end position="418"/>
    </location>
</feature>
<name>A0ABY6TNB4_BIOOC</name>
<feature type="compositionally biased region" description="Polar residues" evidence="6">
    <location>
        <begin position="456"/>
        <end position="465"/>
    </location>
</feature>